<keyword evidence="4" id="KW-1185">Reference proteome</keyword>
<organism evidence="3 4">
    <name type="scientific">Lentinula raphanica</name>
    <dbReference type="NCBI Taxonomy" id="153919"/>
    <lineage>
        <taxon>Eukaryota</taxon>
        <taxon>Fungi</taxon>
        <taxon>Dikarya</taxon>
        <taxon>Basidiomycota</taxon>
        <taxon>Agaricomycotina</taxon>
        <taxon>Agaricomycetes</taxon>
        <taxon>Agaricomycetidae</taxon>
        <taxon>Agaricales</taxon>
        <taxon>Marasmiineae</taxon>
        <taxon>Omphalotaceae</taxon>
        <taxon>Lentinula</taxon>
    </lineage>
</organism>
<feature type="region of interest" description="Disordered" evidence="2">
    <location>
        <begin position="1"/>
        <end position="26"/>
    </location>
</feature>
<dbReference type="AlphaFoldDB" id="A0AA38P548"/>
<reference evidence="3" key="1">
    <citation type="submission" date="2022-08" db="EMBL/GenBank/DDBJ databases">
        <authorList>
            <consortium name="DOE Joint Genome Institute"/>
            <person name="Min B."/>
            <person name="Riley R."/>
            <person name="Sierra-Patev S."/>
            <person name="Naranjo-Ortiz M."/>
            <person name="Looney B."/>
            <person name="Konkel Z."/>
            <person name="Slot J.C."/>
            <person name="Sakamoto Y."/>
            <person name="Steenwyk J.L."/>
            <person name="Rokas A."/>
            <person name="Carro J."/>
            <person name="Camarero S."/>
            <person name="Ferreira P."/>
            <person name="Molpeceres G."/>
            <person name="Ruiz-Duenas F.J."/>
            <person name="Serrano A."/>
            <person name="Henrissat B."/>
            <person name="Drula E."/>
            <person name="Hughes K.W."/>
            <person name="Mata J.L."/>
            <person name="Ishikawa N.K."/>
            <person name="Vargas-Isla R."/>
            <person name="Ushijima S."/>
            <person name="Smith C.A."/>
            <person name="Ahrendt S."/>
            <person name="Andreopoulos W."/>
            <person name="He G."/>
            <person name="Labutti K."/>
            <person name="Lipzen A."/>
            <person name="Ng V."/>
            <person name="Sandor L."/>
            <person name="Barry K."/>
            <person name="Martinez A.T."/>
            <person name="Xiao Y."/>
            <person name="Gibbons J.G."/>
            <person name="Terashima K."/>
            <person name="Hibbett D.S."/>
            <person name="Grigoriev I.V."/>
        </authorList>
    </citation>
    <scope>NUCLEOTIDE SEQUENCE</scope>
    <source>
        <strain evidence="3">TFB9207</strain>
    </source>
</reference>
<sequence length="516" mass="58041">MPSKSKFELFPEPSLLAPPNPPRLPGINSKTTTTLLDILRENHAKWHIFYDDAGRHNHITHQLIAIWAFGAHQDLLRGSYNKNIPLQRCKPEVTESITSSNFYDHLGDKTYYSAYLDFFDNVVQEYDGNAARLLADYIFAADANFGKTLENGQHPQMLCRFLASILHSMIHFGYGVEFGLPGMMSEGKRVCLAQTAIHDIMMAPLFPDSLFAFVLNEETSVMNKGPPVHAFTVIARILADPRFKIPGTQFFETYFPLLNKHGTALLEYANQWTVDVQRLASDPTEIDRKIEELQWTNTILYAVSGYRKGEEFNADFIYMHLVTSALFLPTLADGLSPTSQALLLRTYFVTSLAWWIINGRPELDIITFMSAEDPTNNNQPHPASTGSQLVTHPHALPGFVSTPSSSPNHAAAIAANPNPWLYLIQQATVHPDDHLPKLIRALMHFALMYGVRKSSDSETVFGQTELAGAQMLDGTLFIRAAALTAKRLENIEADEYIAYWDRRGFFQDGEKTLNKM</sequence>
<evidence type="ECO:0000256" key="1">
    <source>
        <dbReference type="ARBA" id="ARBA00023002"/>
    </source>
</evidence>
<dbReference type="Pfam" id="PF14027">
    <property type="entry name" value="Questin_oxidase"/>
    <property type="match status" value="1"/>
</dbReference>
<dbReference type="Proteomes" id="UP001163846">
    <property type="component" value="Unassembled WGS sequence"/>
</dbReference>
<proteinExistence type="predicted"/>
<keyword evidence="1" id="KW-0560">Oxidoreductase</keyword>
<dbReference type="EMBL" id="MU806325">
    <property type="protein sequence ID" value="KAJ3836381.1"/>
    <property type="molecule type" value="Genomic_DNA"/>
</dbReference>
<dbReference type="GO" id="GO:0016491">
    <property type="term" value="F:oxidoreductase activity"/>
    <property type="evidence" value="ECO:0007669"/>
    <property type="project" value="UniProtKB-KW"/>
</dbReference>
<accession>A0AA38P548</accession>
<evidence type="ECO:0000313" key="3">
    <source>
        <dbReference type="EMBL" id="KAJ3836381.1"/>
    </source>
</evidence>
<evidence type="ECO:0000256" key="2">
    <source>
        <dbReference type="SAM" id="MobiDB-lite"/>
    </source>
</evidence>
<dbReference type="InterPro" id="IPR025337">
    <property type="entry name" value="Questin_oxidase-like"/>
</dbReference>
<comment type="caution">
    <text evidence="3">The sequence shown here is derived from an EMBL/GenBank/DDBJ whole genome shotgun (WGS) entry which is preliminary data.</text>
</comment>
<gene>
    <name evidence="3" type="ORF">F5878DRAFT_586727</name>
</gene>
<name>A0AA38P548_9AGAR</name>
<dbReference type="PANTHER" id="PTHR35870:SF1">
    <property type="entry name" value="PROTEIN, PUTATIVE (AFU_ORTHOLOGUE AFUA_5G03330)-RELATED"/>
    <property type="match status" value="1"/>
</dbReference>
<evidence type="ECO:0008006" key="5">
    <source>
        <dbReference type="Google" id="ProtNLM"/>
    </source>
</evidence>
<protein>
    <recommendedName>
        <fullName evidence="5">Oxidoreductase AflY</fullName>
    </recommendedName>
</protein>
<evidence type="ECO:0000313" key="4">
    <source>
        <dbReference type="Proteomes" id="UP001163846"/>
    </source>
</evidence>
<dbReference type="PANTHER" id="PTHR35870">
    <property type="entry name" value="PROTEIN, PUTATIVE (AFU_ORTHOLOGUE AFUA_5G03330)-RELATED"/>
    <property type="match status" value="1"/>
</dbReference>